<organism evidence="2 3">
    <name type="scientific">Candidatus Accumulibacter proximus</name>
    <dbReference type="NCBI Taxonomy" id="2954385"/>
    <lineage>
        <taxon>Bacteria</taxon>
        <taxon>Pseudomonadati</taxon>
        <taxon>Pseudomonadota</taxon>
        <taxon>Betaproteobacteria</taxon>
        <taxon>Candidatus Accumulibacter</taxon>
    </lineage>
</organism>
<reference evidence="2 3" key="1">
    <citation type="submission" date="2020-10" db="EMBL/GenBank/DDBJ databases">
        <title>Connecting structure to function with the recovery of over 1000 high-quality activated sludge metagenome-assembled genomes encoding full-length rRNA genes using long-read sequencing.</title>
        <authorList>
            <person name="Singleton C.M."/>
            <person name="Petriglieri F."/>
            <person name="Kristensen J.M."/>
            <person name="Kirkegaard R.H."/>
            <person name="Michaelsen T.Y."/>
            <person name="Andersen M.H."/>
            <person name="Karst S.M."/>
            <person name="Dueholm M.S."/>
            <person name="Nielsen P.H."/>
            <person name="Albertsen M."/>
        </authorList>
    </citation>
    <scope>NUCLEOTIDE SEQUENCE [LARGE SCALE GENOMIC DNA]</scope>
    <source>
        <strain evidence="2">EsbW_18-Q3-R4-48_BATAC.285</strain>
    </source>
</reference>
<evidence type="ECO:0000313" key="2">
    <source>
        <dbReference type="EMBL" id="MBK7674090.1"/>
    </source>
</evidence>
<protein>
    <submittedName>
        <fullName evidence="2">Toll/interleukin-1 receptor domain-containing protein</fullName>
    </submittedName>
</protein>
<dbReference type="Proteomes" id="UP000697998">
    <property type="component" value="Unassembled WGS sequence"/>
</dbReference>
<gene>
    <name evidence="2" type="ORF">IPJ27_04620</name>
</gene>
<dbReference type="AlphaFoldDB" id="A0A935UG64"/>
<keyword evidence="2" id="KW-0675">Receptor</keyword>
<dbReference type="Gene3D" id="3.40.50.10140">
    <property type="entry name" value="Toll/interleukin-1 receptor homology (TIR) domain"/>
    <property type="match status" value="1"/>
</dbReference>
<dbReference type="InterPro" id="IPR035897">
    <property type="entry name" value="Toll_tir_struct_dom_sf"/>
</dbReference>
<evidence type="ECO:0000259" key="1">
    <source>
        <dbReference type="Pfam" id="PF13676"/>
    </source>
</evidence>
<sequence>MTATATPDIEDNWFSLIEEIKAGTVIPVIGPDLVEIEVSDASGAVHSERLDVLIAEDLSQRYGLPLAAQRDQAWVLHEYVAWLMSSLQINPDRIRRSVASALARLTSTSAIPLPLQQLAAIDDFSVFVSLSCDDLLLRALQAVDARAEAFAYGIRSDTNGREVDIPATPAGKISYQLLGSAENRLDFAIHEGDVLEYLFRLQSEQARRVRNILGSLRASNLLLIGCSLPDWAGRSLLRLANNDSLQTKSTLEFLAENDGDPALTTFITRFSPNSLVFPGSASDFVAELSRRWQAIQHPGKPMPRGASAARPAAAADGPLVFVSYARENSAAARAIADRLLELGAGDVWLDKKKLRGGDDWSTRIDQAIAECDYFLPLLSSEADQRREGVFWEEWASALSRARRVADTFLLPTLIDADPGSRAHYQRIGRENGSERFFQLHLLRAPAGVFDASAEDDLGSRFTVFRRS</sequence>
<proteinExistence type="predicted"/>
<feature type="domain" description="TIR" evidence="1">
    <location>
        <begin position="320"/>
        <end position="425"/>
    </location>
</feature>
<name>A0A935UG64_9PROT</name>
<dbReference type="GO" id="GO:0007165">
    <property type="term" value="P:signal transduction"/>
    <property type="evidence" value="ECO:0007669"/>
    <property type="project" value="InterPro"/>
</dbReference>
<evidence type="ECO:0000313" key="3">
    <source>
        <dbReference type="Proteomes" id="UP000697998"/>
    </source>
</evidence>
<dbReference type="EMBL" id="JADJMH010000002">
    <property type="protein sequence ID" value="MBK7674090.1"/>
    <property type="molecule type" value="Genomic_DNA"/>
</dbReference>
<dbReference type="SUPFAM" id="SSF52200">
    <property type="entry name" value="Toll/Interleukin receptor TIR domain"/>
    <property type="match status" value="1"/>
</dbReference>
<dbReference type="InterPro" id="IPR000157">
    <property type="entry name" value="TIR_dom"/>
</dbReference>
<accession>A0A935UG64</accession>
<comment type="caution">
    <text evidence="2">The sequence shown here is derived from an EMBL/GenBank/DDBJ whole genome shotgun (WGS) entry which is preliminary data.</text>
</comment>
<dbReference type="Pfam" id="PF13676">
    <property type="entry name" value="TIR_2"/>
    <property type="match status" value="1"/>
</dbReference>